<dbReference type="GO" id="GO:0005783">
    <property type="term" value="C:endoplasmic reticulum"/>
    <property type="evidence" value="ECO:0007669"/>
    <property type="project" value="InterPro"/>
</dbReference>
<evidence type="ECO:0000256" key="7">
    <source>
        <dbReference type="ARBA" id="ARBA00022771"/>
    </source>
</evidence>
<keyword evidence="5" id="KW-0808">Transferase</keyword>
<feature type="non-terminal residue" evidence="14">
    <location>
        <position position="125"/>
    </location>
</feature>
<dbReference type="InterPro" id="IPR045103">
    <property type="entry name" value="RNF5/RNF185-like"/>
</dbReference>
<evidence type="ECO:0000256" key="4">
    <source>
        <dbReference type="ARBA" id="ARBA00012483"/>
    </source>
</evidence>
<sequence>TYKLFLFHEMASEVESVDLKQSKSDRSNKDSDSNDEKQPEFDYRMFECNICLDIVKDPVVSYCGHLFCWPCLHQWLNTQKTQQICPVCKSGISEDKVVPMYGRFCENPVDPRAKKVPPRPTAQRS</sequence>
<dbReference type="UniPathway" id="UPA00143"/>
<dbReference type="GO" id="GO:0061630">
    <property type="term" value="F:ubiquitin protein ligase activity"/>
    <property type="evidence" value="ECO:0007669"/>
    <property type="project" value="UniProtKB-EC"/>
</dbReference>
<name>A0A1B6GQI5_9HEMI</name>
<comment type="subcellular location">
    <subcellularLocation>
        <location evidence="2">Endomembrane system</location>
    </subcellularLocation>
</comment>
<feature type="region of interest" description="Disordered" evidence="12">
    <location>
        <begin position="17"/>
        <end position="38"/>
    </location>
</feature>
<dbReference type="EC" id="2.3.2.27" evidence="4"/>
<evidence type="ECO:0000256" key="12">
    <source>
        <dbReference type="SAM" id="MobiDB-lite"/>
    </source>
</evidence>
<evidence type="ECO:0000256" key="1">
    <source>
        <dbReference type="ARBA" id="ARBA00000900"/>
    </source>
</evidence>
<dbReference type="PANTHER" id="PTHR12313">
    <property type="entry name" value="E3 UBIQUITIN-PROTEIN LIGASE RNF5-RELATED"/>
    <property type="match status" value="1"/>
</dbReference>
<keyword evidence="8" id="KW-0833">Ubl conjugation pathway</keyword>
<dbReference type="InterPro" id="IPR017907">
    <property type="entry name" value="Znf_RING_CS"/>
</dbReference>
<comment type="pathway">
    <text evidence="3">Protein modification; protein ubiquitination.</text>
</comment>
<keyword evidence="6" id="KW-0479">Metal-binding</keyword>
<protein>
    <recommendedName>
        <fullName evidence="4">RING-type E3 ubiquitin transferase</fullName>
        <ecNumber evidence="4">2.3.2.27</ecNumber>
    </recommendedName>
</protein>
<dbReference type="InterPro" id="IPR013083">
    <property type="entry name" value="Znf_RING/FYVE/PHD"/>
</dbReference>
<evidence type="ECO:0000256" key="10">
    <source>
        <dbReference type="ARBA" id="ARBA00023136"/>
    </source>
</evidence>
<feature type="domain" description="RING-type" evidence="13">
    <location>
        <begin position="48"/>
        <end position="89"/>
    </location>
</feature>
<evidence type="ECO:0000256" key="9">
    <source>
        <dbReference type="ARBA" id="ARBA00022833"/>
    </source>
</evidence>
<accession>A0A1B6GQI5</accession>
<dbReference type="PROSITE" id="PS00518">
    <property type="entry name" value="ZF_RING_1"/>
    <property type="match status" value="1"/>
</dbReference>
<feature type="non-terminal residue" evidence="14">
    <location>
        <position position="1"/>
    </location>
</feature>
<dbReference type="PROSITE" id="PS50089">
    <property type="entry name" value="ZF_RING_2"/>
    <property type="match status" value="1"/>
</dbReference>
<evidence type="ECO:0000313" key="14">
    <source>
        <dbReference type="EMBL" id="JAS64613.1"/>
    </source>
</evidence>
<evidence type="ECO:0000256" key="2">
    <source>
        <dbReference type="ARBA" id="ARBA00004308"/>
    </source>
</evidence>
<dbReference type="FunFam" id="3.30.40.10:FF:000062">
    <property type="entry name" value="E3 ubiquitin-protein ligase RNF185"/>
    <property type="match status" value="1"/>
</dbReference>
<dbReference type="GO" id="GO:0016567">
    <property type="term" value="P:protein ubiquitination"/>
    <property type="evidence" value="ECO:0007669"/>
    <property type="project" value="UniProtKB-UniPathway"/>
</dbReference>
<keyword evidence="7 11" id="KW-0863">Zinc-finger</keyword>
<dbReference type="GO" id="GO:0008270">
    <property type="term" value="F:zinc ion binding"/>
    <property type="evidence" value="ECO:0007669"/>
    <property type="project" value="UniProtKB-KW"/>
</dbReference>
<evidence type="ECO:0000256" key="3">
    <source>
        <dbReference type="ARBA" id="ARBA00004906"/>
    </source>
</evidence>
<evidence type="ECO:0000256" key="5">
    <source>
        <dbReference type="ARBA" id="ARBA00022679"/>
    </source>
</evidence>
<evidence type="ECO:0000256" key="8">
    <source>
        <dbReference type="ARBA" id="ARBA00022786"/>
    </source>
</evidence>
<evidence type="ECO:0000259" key="13">
    <source>
        <dbReference type="PROSITE" id="PS50089"/>
    </source>
</evidence>
<gene>
    <name evidence="14" type="ORF">g.7758</name>
</gene>
<comment type="catalytic activity">
    <reaction evidence="1">
        <text>S-ubiquitinyl-[E2 ubiquitin-conjugating enzyme]-L-cysteine + [acceptor protein]-L-lysine = [E2 ubiquitin-conjugating enzyme]-L-cysteine + N(6)-ubiquitinyl-[acceptor protein]-L-lysine.</text>
        <dbReference type="EC" id="2.3.2.27"/>
    </reaction>
</comment>
<dbReference type="SMART" id="SM00184">
    <property type="entry name" value="RING"/>
    <property type="match status" value="1"/>
</dbReference>
<organism evidence="14">
    <name type="scientific">Cuerna arida</name>
    <dbReference type="NCBI Taxonomy" id="1464854"/>
    <lineage>
        <taxon>Eukaryota</taxon>
        <taxon>Metazoa</taxon>
        <taxon>Ecdysozoa</taxon>
        <taxon>Arthropoda</taxon>
        <taxon>Hexapoda</taxon>
        <taxon>Insecta</taxon>
        <taxon>Pterygota</taxon>
        <taxon>Neoptera</taxon>
        <taxon>Paraneoptera</taxon>
        <taxon>Hemiptera</taxon>
        <taxon>Auchenorrhyncha</taxon>
        <taxon>Membracoidea</taxon>
        <taxon>Cicadellidae</taxon>
        <taxon>Cicadellinae</taxon>
        <taxon>Proconiini</taxon>
        <taxon>Cuerna</taxon>
    </lineage>
</organism>
<dbReference type="InterPro" id="IPR001841">
    <property type="entry name" value="Znf_RING"/>
</dbReference>
<evidence type="ECO:0000256" key="11">
    <source>
        <dbReference type="PROSITE-ProRule" id="PRU00175"/>
    </source>
</evidence>
<keyword evidence="9" id="KW-0862">Zinc</keyword>
<dbReference type="EMBL" id="GECZ01005156">
    <property type="protein sequence ID" value="JAS64613.1"/>
    <property type="molecule type" value="Transcribed_RNA"/>
</dbReference>
<reference evidence="14" key="1">
    <citation type="submission" date="2015-11" db="EMBL/GenBank/DDBJ databases">
        <title>De novo transcriptome assembly of four potential Pierce s Disease insect vectors from Arizona vineyards.</title>
        <authorList>
            <person name="Tassone E.E."/>
        </authorList>
    </citation>
    <scope>NUCLEOTIDE SEQUENCE</scope>
</reference>
<keyword evidence="10" id="KW-0472">Membrane</keyword>
<dbReference type="Pfam" id="PF00097">
    <property type="entry name" value="zf-C3HC4"/>
    <property type="match status" value="1"/>
</dbReference>
<evidence type="ECO:0000256" key="6">
    <source>
        <dbReference type="ARBA" id="ARBA00022723"/>
    </source>
</evidence>
<proteinExistence type="predicted"/>
<dbReference type="SUPFAM" id="SSF57850">
    <property type="entry name" value="RING/U-box"/>
    <property type="match status" value="1"/>
</dbReference>
<dbReference type="Gene3D" id="3.30.40.10">
    <property type="entry name" value="Zinc/RING finger domain, C3HC4 (zinc finger)"/>
    <property type="match status" value="1"/>
</dbReference>
<dbReference type="InterPro" id="IPR018957">
    <property type="entry name" value="Znf_C3HC4_RING-type"/>
</dbReference>
<dbReference type="GO" id="GO:0006511">
    <property type="term" value="P:ubiquitin-dependent protein catabolic process"/>
    <property type="evidence" value="ECO:0007669"/>
    <property type="project" value="InterPro"/>
</dbReference>
<dbReference type="AlphaFoldDB" id="A0A1B6GQI5"/>